<name>A0ABZ2GF43_9GAMM</name>
<protein>
    <submittedName>
        <fullName evidence="1">Glycosyltransferase family 52 protein</fullName>
    </submittedName>
</protein>
<reference evidence="1 2" key="1">
    <citation type="journal article" date="2024" name="Front. Plant Sci.">
        <title>Comprehensive phenomic and genomic studies of the species, Pectobacterium cacticida and proposal for reclassification as Alcorniella cacticida comb. nov.</title>
        <authorList>
            <person name="Jonca J."/>
            <person name="Pirhonen M."/>
            <person name="Waleron M.M."/>
            <person name="Gawor J."/>
            <person name="Mrozik A."/>
            <person name="Smoktunowicz M."/>
            <person name="Waleron K."/>
            <person name="Waleron M."/>
        </authorList>
    </citation>
    <scope>NUCLEOTIDE SEQUENCE [LARGE SCALE GENOMIC DNA]</scope>
    <source>
        <strain evidence="1 2">DPMP6</strain>
    </source>
</reference>
<proteinExistence type="predicted"/>
<accession>A0ABZ2GF43</accession>
<dbReference type="RefSeq" id="WP_264496226.1">
    <property type="nucleotide sequence ID" value="NZ_CP109947.1"/>
</dbReference>
<evidence type="ECO:0000313" key="1">
    <source>
        <dbReference type="EMBL" id="WWO39792.1"/>
    </source>
</evidence>
<sequence>MNNNIKKDLMLCFTPLQAFTLGRIIEEENLIRKNIDFLFFSSNQTPLIDHAFSELQAHGGDSHRFSRKAKLWEVIKLKIFLTGKYYRDIYLANANSTLANYVLSFCHFDHIRTFDDGVINVNSSCFYIEKYQDDNTTSIAIAKWLFKKKYTARSIVEKAEKHYTILKHNDNINVKCDLTYINLFSKRERDTLHHETPNKKEECNIFIGSKFNEIIKGDNESSLLKEMVIFKFKNDINFFISRLEQCIYLPHPRERDKDFLKEYRLEVNEISEKVIFNLIEKYHKINIYGFSSTCQFNLIGNNNINCIVLDSHFLRDDIKLSSHYLIKDGATMINIDRPWTEPLVNRTTRSKMRN</sequence>
<dbReference type="Gene3D" id="3.30.370.20">
    <property type="match status" value="1"/>
</dbReference>
<dbReference type="Proteomes" id="UP001379444">
    <property type="component" value="Chromosome"/>
</dbReference>
<organism evidence="1 2">
    <name type="scientific">Pectobacterium cacticida</name>
    <dbReference type="NCBI Taxonomy" id="69221"/>
    <lineage>
        <taxon>Bacteria</taxon>
        <taxon>Pseudomonadati</taxon>
        <taxon>Pseudomonadota</taxon>
        <taxon>Gammaproteobacteria</taxon>
        <taxon>Enterobacterales</taxon>
        <taxon>Pectobacteriaceae</taxon>
        <taxon>Pectobacterium</taxon>
    </lineage>
</organism>
<dbReference type="EMBL" id="CP125967">
    <property type="protein sequence ID" value="WWO39792.1"/>
    <property type="molecule type" value="Genomic_DNA"/>
</dbReference>
<dbReference type="InterPro" id="IPR012477">
    <property type="entry name" value="Glyco_transf_52"/>
</dbReference>
<dbReference type="Pfam" id="PF07922">
    <property type="entry name" value="Glyco_transf_52"/>
    <property type="match status" value="1"/>
</dbReference>
<keyword evidence="2" id="KW-1185">Reference proteome</keyword>
<evidence type="ECO:0000313" key="2">
    <source>
        <dbReference type="Proteomes" id="UP001379444"/>
    </source>
</evidence>
<gene>
    <name evidence="1" type="ORF">QNA12_07375</name>
</gene>